<dbReference type="RefSeq" id="WP_160424863.1">
    <property type="nucleotide sequence ID" value="NZ_WSTA01000045.1"/>
</dbReference>
<dbReference type="SUPFAM" id="SSF52833">
    <property type="entry name" value="Thioredoxin-like"/>
    <property type="match status" value="1"/>
</dbReference>
<evidence type="ECO:0000256" key="1">
    <source>
        <dbReference type="ARBA" id="ARBA00004196"/>
    </source>
</evidence>
<feature type="chain" id="PRO_5026087785" evidence="6">
    <location>
        <begin position="26"/>
        <end position="186"/>
    </location>
</feature>
<dbReference type="PROSITE" id="PS51257">
    <property type="entry name" value="PROKAR_LIPOPROTEIN"/>
    <property type="match status" value="1"/>
</dbReference>
<evidence type="ECO:0000313" key="8">
    <source>
        <dbReference type="EMBL" id="MWB99010.1"/>
    </source>
</evidence>
<dbReference type="InterPro" id="IPR050553">
    <property type="entry name" value="Thioredoxin_ResA/DsbE_sf"/>
</dbReference>
<dbReference type="PROSITE" id="PS51352">
    <property type="entry name" value="THIOREDOXIN_2"/>
    <property type="match status" value="1"/>
</dbReference>
<reference evidence="8 9" key="1">
    <citation type="submission" date="2019-12" db="EMBL/GenBank/DDBJ databases">
        <authorList>
            <person name="Kim Y.S."/>
        </authorList>
    </citation>
    <scope>NUCLEOTIDE SEQUENCE [LARGE SCALE GENOMIC DNA]</scope>
    <source>
        <strain evidence="8 9">MMS17-SY077</strain>
    </source>
</reference>
<evidence type="ECO:0000256" key="6">
    <source>
        <dbReference type="SAM" id="SignalP"/>
    </source>
</evidence>
<dbReference type="Proteomes" id="UP000438182">
    <property type="component" value="Unassembled WGS sequence"/>
</dbReference>
<dbReference type="EMBL" id="WSTA01000045">
    <property type="protein sequence ID" value="MWB99010.1"/>
    <property type="molecule type" value="Genomic_DNA"/>
</dbReference>
<accession>A0A6I4NXF6</accession>
<evidence type="ECO:0000256" key="5">
    <source>
        <dbReference type="ARBA" id="ARBA00023284"/>
    </source>
</evidence>
<keyword evidence="6" id="KW-0732">Signal</keyword>
<dbReference type="Pfam" id="PF00578">
    <property type="entry name" value="AhpC-TSA"/>
    <property type="match status" value="1"/>
</dbReference>
<evidence type="ECO:0000259" key="7">
    <source>
        <dbReference type="PROSITE" id="PS51352"/>
    </source>
</evidence>
<evidence type="ECO:0000256" key="3">
    <source>
        <dbReference type="ARBA" id="ARBA00022968"/>
    </source>
</evidence>
<dbReference type="InterPro" id="IPR036249">
    <property type="entry name" value="Thioredoxin-like_sf"/>
</dbReference>
<dbReference type="AlphaFoldDB" id="A0A6I4NXF6"/>
<feature type="signal peptide" evidence="6">
    <location>
        <begin position="1"/>
        <end position="25"/>
    </location>
</feature>
<dbReference type="InterPro" id="IPR013766">
    <property type="entry name" value="Thioredoxin_domain"/>
</dbReference>
<keyword evidence="3" id="KW-0735">Signal-anchor</keyword>
<protein>
    <submittedName>
        <fullName evidence="8">Redoxin domain-containing protein</fullName>
    </submittedName>
</protein>
<proteinExistence type="predicted"/>
<dbReference type="GO" id="GO:0030313">
    <property type="term" value="C:cell envelope"/>
    <property type="evidence" value="ECO:0007669"/>
    <property type="project" value="UniProtKB-SubCell"/>
</dbReference>
<gene>
    <name evidence="8" type="ORF">GB864_10670</name>
</gene>
<evidence type="ECO:0000256" key="2">
    <source>
        <dbReference type="ARBA" id="ARBA00022748"/>
    </source>
</evidence>
<dbReference type="GO" id="GO:0016491">
    <property type="term" value="F:oxidoreductase activity"/>
    <property type="evidence" value="ECO:0007669"/>
    <property type="project" value="InterPro"/>
</dbReference>
<name>A0A6I4NXF6_9MICO</name>
<keyword evidence="9" id="KW-1185">Reference proteome</keyword>
<dbReference type="GO" id="GO:0017004">
    <property type="term" value="P:cytochrome complex assembly"/>
    <property type="evidence" value="ECO:0007669"/>
    <property type="project" value="UniProtKB-KW"/>
</dbReference>
<keyword evidence="3" id="KW-0812">Transmembrane</keyword>
<feature type="domain" description="Thioredoxin" evidence="7">
    <location>
        <begin position="45"/>
        <end position="185"/>
    </location>
</feature>
<comment type="subcellular location">
    <subcellularLocation>
        <location evidence="1">Cell envelope</location>
    </subcellularLocation>
</comment>
<keyword evidence="4" id="KW-1015">Disulfide bond</keyword>
<keyword evidence="5" id="KW-0676">Redox-active center</keyword>
<evidence type="ECO:0000313" key="9">
    <source>
        <dbReference type="Proteomes" id="UP000438182"/>
    </source>
</evidence>
<comment type="caution">
    <text evidence="8">The sequence shown here is derived from an EMBL/GenBank/DDBJ whole genome shotgun (WGS) entry which is preliminary data.</text>
</comment>
<dbReference type="CDD" id="cd02966">
    <property type="entry name" value="TlpA_like_family"/>
    <property type="match status" value="1"/>
</dbReference>
<dbReference type="GO" id="GO:0016209">
    <property type="term" value="F:antioxidant activity"/>
    <property type="evidence" value="ECO:0007669"/>
    <property type="project" value="InterPro"/>
</dbReference>
<dbReference type="PANTHER" id="PTHR42852:SF6">
    <property type="entry name" value="THIOL:DISULFIDE INTERCHANGE PROTEIN DSBE"/>
    <property type="match status" value="1"/>
</dbReference>
<dbReference type="PANTHER" id="PTHR42852">
    <property type="entry name" value="THIOL:DISULFIDE INTERCHANGE PROTEIN DSBE"/>
    <property type="match status" value="1"/>
</dbReference>
<keyword evidence="2" id="KW-0201">Cytochrome c-type biogenesis</keyword>
<sequence>MSRTPALALAGSVALVLALAGCSSAEPTTAVLPTGAPEGVSFVGDPTAPPAPPVVGELLDGGEVDLAAIWADRPVVLQFTASWCDSCAEQQEELDELDAEWGERIAIVHINGDPEGADEDVRDFIDANDVAQPVLRDPELRIWRAYAVVEAPMTALIDTEGNLVRLWPLGADADVIESQLDSLVAR</sequence>
<dbReference type="Gene3D" id="3.40.30.10">
    <property type="entry name" value="Glutaredoxin"/>
    <property type="match status" value="1"/>
</dbReference>
<evidence type="ECO:0000256" key="4">
    <source>
        <dbReference type="ARBA" id="ARBA00023157"/>
    </source>
</evidence>
<organism evidence="8 9">
    <name type="scientific">Agromyces seonyuensis</name>
    <dbReference type="NCBI Taxonomy" id="2662446"/>
    <lineage>
        <taxon>Bacteria</taxon>
        <taxon>Bacillati</taxon>
        <taxon>Actinomycetota</taxon>
        <taxon>Actinomycetes</taxon>
        <taxon>Micrococcales</taxon>
        <taxon>Microbacteriaceae</taxon>
        <taxon>Agromyces</taxon>
    </lineage>
</organism>
<dbReference type="InterPro" id="IPR000866">
    <property type="entry name" value="AhpC/TSA"/>
</dbReference>